<dbReference type="PIRSF" id="PIRSF000239">
    <property type="entry name" value="AHPC"/>
    <property type="match status" value="1"/>
</dbReference>
<protein>
    <recommendedName>
        <fullName evidence="3">thioredoxin-dependent peroxiredoxin</fullName>
        <ecNumber evidence="3">1.11.1.24</ecNumber>
    </recommendedName>
    <alternativeName>
        <fullName evidence="9">Thioredoxin peroxidase</fullName>
    </alternativeName>
    <alternativeName>
        <fullName evidence="11">Thioredoxin-dependent peroxiredoxin Bcp</fullName>
    </alternativeName>
</protein>
<dbReference type="FunFam" id="3.40.30.10:FF:000007">
    <property type="entry name" value="Thioredoxin-dependent thiol peroxidase"/>
    <property type="match status" value="1"/>
</dbReference>
<evidence type="ECO:0000313" key="16">
    <source>
        <dbReference type="Proteomes" id="UP000321367"/>
    </source>
</evidence>
<dbReference type="CDD" id="cd03017">
    <property type="entry name" value="PRX_BCP"/>
    <property type="match status" value="1"/>
</dbReference>
<comment type="subunit">
    <text evidence="2">Monomer.</text>
</comment>
<evidence type="ECO:0000313" key="15">
    <source>
        <dbReference type="EMBL" id="TXD91891.1"/>
    </source>
</evidence>
<evidence type="ECO:0000256" key="10">
    <source>
        <dbReference type="ARBA" id="ARBA00038489"/>
    </source>
</evidence>
<dbReference type="PANTHER" id="PTHR42801">
    <property type="entry name" value="THIOREDOXIN-DEPENDENT PEROXIDE REDUCTASE"/>
    <property type="match status" value="1"/>
</dbReference>
<evidence type="ECO:0000256" key="7">
    <source>
        <dbReference type="ARBA" id="ARBA00023157"/>
    </source>
</evidence>
<evidence type="ECO:0000256" key="2">
    <source>
        <dbReference type="ARBA" id="ARBA00011245"/>
    </source>
</evidence>
<evidence type="ECO:0000259" key="14">
    <source>
        <dbReference type="PROSITE" id="PS51352"/>
    </source>
</evidence>
<evidence type="ECO:0000256" key="3">
    <source>
        <dbReference type="ARBA" id="ARBA00013017"/>
    </source>
</evidence>
<keyword evidence="16" id="KW-1185">Reference proteome</keyword>
<evidence type="ECO:0000256" key="8">
    <source>
        <dbReference type="ARBA" id="ARBA00023284"/>
    </source>
</evidence>
<dbReference type="InterPro" id="IPR050924">
    <property type="entry name" value="Peroxiredoxin_BCP/PrxQ"/>
</dbReference>
<dbReference type="OrthoDB" id="9112061at2"/>
<proteinExistence type="inferred from homology"/>
<organism evidence="15 16">
    <name type="scientific">Gillisia hiemivivida</name>
    <dbReference type="NCBI Taxonomy" id="291190"/>
    <lineage>
        <taxon>Bacteria</taxon>
        <taxon>Pseudomonadati</taxon>
        <taxon>Bacteroidota</taxon>
        <taxon>Flavobacteriia</taxon>
        <taxon>Flavobacteriales</taxon>
        <taxon>Flavobacteriaceae</taxon>
        <taxon>Gillisia</taxon>
    </lineage>
</organism>
<evidence type="ECO:0000256" key="5">
    <source>
        <dbReference type="ARBA" id="ARBA00022862"/>
    </source>
</evidence>
<keyword evidence="4" id="KW-0575">Peroxidase</keyword>
<comment type="function">
    <text evidence="1">Thiol-specific peroxidase that catalyzes the reduction of hydrogen peroxide and organic hydroperoxides to water and alcohols, respectively. Plays a role in cell protection against oxidative stress by detoxifying peroxides and as sensor of hydrogen peroxide-mediated signaling events.</text>
</comment>
<dbReference type="EMBL" id="VORY01000031">
    <property type="protein sequence ID" value="TXD91891.1"/>
    <property type="molecule type" value="Genomic_DNA"/>
</dbReference>
<sequence length="154" mass="17220">MGLSVGDSIPAISIPDETGELFELNKFTGKQALIVYFYPKNFTPGCVKEACDFRDKYEEFKGLNAEVIGISSDSESSHRRFKSTYQLAFIFLSDIDKKARMAFGVKPALMGLLPGRETFVFDKSGTLIMQYNNISAASHTKKALQKLKTLQDEE</sequence>
<dbReference type="SUPFAM" id="SSF52833">
    <property type="entry name" value="Thioredoxin-like"/>
    <property type="match status" value="1"/>
</dbReference>
<dbReference type="PANTHER" id="PTHR42801:SF4">
    <property type="entry name" value="AHPC_TSA FAMILY PROTEIN"/>
    <property type="match status" value="1"/>
</dbReference>
<evidence type="ECO:0000256" key="4">
    <source>
        <dbReference type="ARBA" id="ARBA00022559"/>
    </source>
</evidence>
<evidence type="ECO:0000256" key="1">
    <source>
        <dbReference type="ARBA" id="ARBA00003330"/>
    </source>
</evidence>
<dbReference type="GO" id="GO:0045454">
    <property type="term" value="P:cell redox homeostasis"/>
    <property type="evidence" value="ECO:0007669"/>
    <property type="project" value="TreeGrafter"/>
</dbReference>
<dbReference type="Proteomes" id="UP000321367">
    <property type="component" value="Unassembled WGS sequence"/>
</dbReference>
<keyword evidence="6" id="KW-0560">Oxidoreductase</keyword>
<dbReference type="Pfam" id="PF00578">
    <property type="entry name" value="AhpC-TSA"/>
    <property type="match status" value="1"/>
</dbReference>
<evidence type="ECO:0000256" key="11">
    <source>
        <dbReference type="ARBA" id="ARBA00042639"/>
    </source>
</evidence>
<dbReference type="RefSeq" id="WP_146934759.1">
    <property type="nucleotide sequence ID" value="NZ_CBCSHZ010000034.1"/>
</dbReference>
<feature type="domain" description="Thioredoxin" evidence="14">
    <location>
        <begin position="3"/>
        <end position="152"/>
    </location>
</feature>
<gene>
    <name evidence="15" type="ORF">ES724_15730</name>
</gene>
<dbReference type="GO" id="GO:0034599">
    <property type="term" value="P:cellular response to oxidative stress"/>
    <property type="evidence" value="ECO:0007669"/>
    <property type="project" value="TreeGrafter"/>
</dbReference>
<feature type="active site" description="Cysteine sulfenic acid (-SOH) intermediate; for peroxidase activity" evidence="13">
    <location>
        <position position="46"/>
    </location>
</feature>
<evidence type="ECO:0000256" key="12">
    <source>
        <dbReference type="ARBA" id="ARBA00049091"/>
    </source>
</evidence>
<dbReference type="InterPro" id="IPR013766">
    <property type="entry name" value="Thioredoxin_domain"/>
</dbReference>
<dbReference type="AlphaFoldDB" id="A0A5C6ZN07"/>
<keyword evidence="8" id="KW-0676">Redox-active center</keyword>
<reference evidence="15 16" key="1">
    <citation type="submission" date="2019-08" db="EMBL/GenBank/DDBJ databases">
        <title>Genome sequence of Gillisia hiemivivida IC154 (type strain).</title>
        <authorList>
            <person name="Bowman J.P."/>
        </authorList>
    </citation>
    <scope>NUCLEOTIDE SEQUENCE [LARGE SCALE GENOMIC DNA]</scope>
    <source>
        <strain evidence="15 16">IC154</strain>
    </source>
</reference>
<keyword evidence="7" id="KW-1015">Disulfide bond</keyword>
<comment type="caution">
    <text evidence="15">The sequence shown here is derived from an EMBL/GenBank/DDBJ whole genome shotgun (WGS) entry which is preliminary data.</text>
</comment>
<dbReference type="GO" id="GO:0005737">
    <property type="term" value="C:cytoplasm"/>
    <property type="evidence" value="ECO:0007669"/>
    <property type="project" value="TreeGrafter"/>
</dbReference>
<comment type="similarity">
    <text evidence="10">Belongs to the peroxiredoxin family. BCP/PrxQ subfamily.</text>
</comment>
<dbReference type="InterPro" id="IPR024706">
    <property type="entry name" value="Peroxiredoxin_AhpC-typ"/>
</dbReference>
<keyword evidence="5" id="KW-0049">Antioxidant</keyword>
<name>A0A5C6ZN07_9FLAO</name>
<dbReference type="InterPro" id="IPR036249">
    <property type="entry name" value="Thioredoxin-like_sf"/>
</dbReference>
<comment type="catalytic activity">
    <reaction evidence="12">
        <text>a hydroperoxide + [thioredoxin]-dithiol = an alcohol + [thioredoxin]-disulfide + H2O</text>
        <dbReference type="Rhea" id="RHEA:62620"/>
        <dbReference type="Rhea" id="RHEA-COMP:10698"/>
        <dbReference type="Rhea" id="RHEA-COMP:10700"/>
        <dbReference type="ChEBI" id="CHEBI:15377"/>
        <dbReference type="ChEBI" id="CHEBI:29950"/>
        <dbReference type="ChEBI" id="CHEBI:30879"/>
        <dbReference type="ChEBI" id="CHEBI:35924"/>
        <dbReference type="ChEBI" id="CHEBI:50058"/>
        <dbReference type="EC" id="1.11.1.24"/>
    </reaction>
</comment>
<evidence type="ECO:0000256" key="9">
    <source>
        <dbReference type="ARBA" id="ARBA00032824"/>
    </source>
</evidence>
<dbReference type="GO" id="GO:0008379">
    <property type="term" value="F:thioredoxin peroxidase activity"/>
    <property type="evidence" value="ECO:0007669"/>
    <property type="project" value="TreeGrafter"/>
</dbReference>
<dbReference type="InterPro" id="IPR000866">
    <property type="entry name" value="AhpC/TSA"/>
</dbReference>
<dbReference type="PROSITE" id="PS51352">
    <property type="entry name" value="THIOREDOXIN_2"/>
    <property type="match status" value="1"/>
</dbReference>
<accession>A0A5C6ZN07</accession>
<dbReference type="EC" id="1.11.1.24" evidence="3"/>
<evidence type="ECO:0000256" key="6">
    <source>
        <dbReference type="ARBA" id="ARBA00023002"/>
    </source>
</evidence>
<evidence type="ECO:0000256" key="13">
    <source>
        <dbReference type="PIRSR" id="PIRSR000239-1"/>
    </source>
</evidence>
<dbReference type="Gene3D" id="3.40.30.10">
    <property type="entry name" value="Glutaredoxin"/>
    <property type="match status" value="1"/>
</dbReference>